<dbReference type="Proteomes" id="UP001232019">
    <property type="component" value="Chromosome"/>
</dbReference>
<dbReference type="AlphaFoldDB" id="A0AA49GC22"/>
<feature type="chain" id="PRO_5041345841" evidence="1">
    <location>
        <begin position="23"/>
        <end position="158"/>
    </location>
</feature>
<feature type="signal peptide" evidence="1">
    <location>
        <begin position="1"/>
        <end position="22"/>
    </location>
</feature>
<reference evidence="3" key="1">
    <citation type="submission" date="2023-08" db="EMBL/GenBank/DDBJ databases">
        <title>Comparative genomics and taxonomic characterization of three novel marine species of genus Marivirga.</title>
        <authorList>
            <person name="Muhammad N."/>
            <person name="Kim S.-G."/>
        </authorList>
    </citation>
    <scope>NUCLEOTIDE SEQUENCE</scope>
    <source>
        <strain evidence="3">BKB1-2</strain>
    </source>
</reference>
<evidence type="ECO:0000256" key="1">
    <source>
        <dbReference type="SAM" id="SignalP"/>
    </source>
</evidence>
<gene>
    <name evidence="3" type="ORF">QYS47_22975</name>
</gene>
<proteinExistence type="predicted"/>
<sequence length="158" mass="16887">MTFKGLIIALIIAVISCSNLKAQESVNTAAFEAVGSGGSVSASIGQVIYTSVSSSHGILSSGVQQPVITEVVSGLRNQNIKIESKIYPNPTSNELKLEVKGIGSYLYQLFDANGNILKSHIVETSETVIDIRELPAAIYFINVNSKGKVLKSFKVLKQ</sequence>
<feature type="domain" description="Secretion system C-terminal sorting" evidence="2">
    <location>
        <begin position="86"/>
        <end position="151"/>
    </location>
</feature>
<evidence type="ECO:0000259" key="2">
    <source>
        <dbReference type="Pfam" id="PF18962"/>
    </source>
</evidence>
<keyword evidence="1" id="KW-0732">Signal</keyword>
<protein>
    <submittedName>
        <fullName evidence="3">T9SS type A sorting domain-containing protein</fullName>
    </submittedName>
</protein>
<organism evidence="3">
    <name type="scientific">Marivirga arenosa</name>
    <dbReference type="NCBI Taxonomy" id="3059076"/>
    <lineage>
        <taxon>Bacteria</taxon>
        <taxon>Pseudomonadati</taxon>
        <taxon>Bacteroidota</taxon>
        <taxon>Cytophagia</taxon>
        <taxon>Cytophagales</taxon>
        <taxon>Marivirgaceae</taxon>
        <taxon>Marivirga</taxon>
    </lineage>
</organism>
<evidence type="ECO:0000313" key="3">
    <source>
        <dbReference type="EMBL" id="WKK80058.2"/>
    </source>
</evidence>
<dbReference type="EMBL" id="CP129968">
    <property type="protein sequence ID" value="WKK80058.2"/>
    <property type="molecule type" value="Genomic_DNA"/>
</dbReference>
<dbReference type="KEGG" id="marp:QYS47_22975"/>
<dbReference type="InterPro" id="IPR026444">
    <property type="entry name" value="Secre_tail"/>
</dbReference>
<dbReference type="RefSeq" id="WP_322346493.1">
    <property type="nucleotide sequence ID" value="NZ_CP129968.2"/>
</dbReference>
<dbReference type="PROSITE" id="PS51257">
    <property type="entry name" value="PROKAR_LIPOPROTEIN"/>
    <property type="match status" value="1"/>
</dbReference>
<dbReference type="Pfam" id="PF18962">
    <property type="entry name" value="Por_Secre_tail"/>
    <property type="match status" value="1"/>
</dbReference>
<accession>A0AA49GC22</accession>
<name>A0AA49GC22_9BACT</name>
<dbReference type="NCBIfam" id="TIGR04183">
    <property type="entry name" value="Por_Secre_tail"/>
    <property type="match status" value="1"/>
</dbReference>